<dbReference type="Proteomes" id="UP000198847">
    <property type="component" value="Unassembled WGS sequence"/>
</dbReference>
<name>A0A1H8SS48_9FIRM</name>
<evidence type="ECO:0000313" key="5">
    <source>
        <dbReference type="Proteomes" id="UP000198847"/>
    </source>
</evidence>
<comment type="function">
    <text evidence="3">Required for flagellar hook formation. May act as a scaffolding protein.</text>
</comment>
<dbReference type="STRING" id="112903.SAMN04490178_105171"/>
<dbReference type="OrthoDB" id="280334at2"/>
<protein>
    <recommendedName>
        <fullName evidence="3">Basal-body rod modification protein FlgD</fullName>
    </recommendedName>
</protein>
<evidence type="ECO:0000256" key="3">
    <source>
        <dbReference type="RuleBase" id="RU362076"/>
    </source>
</evidence>
<evidence type="ECO:0000313" key="4">
    <source>
        <dbReference type="EMBL" id="SEO81395.1"/>
    </source>
</evidence>
<keyword evidence="2 3" id="KW-1005">Bacterial flagellum biogenesis</keyword>
<dbReference type="AlphaFoldDB" id="A0A1H8SS48"/>
<organism evidence="4 5">
    <name type="scientific">Propionispora vibrioides</name>
    <dbReference type="NCBI Taxonomy" id="112903"/>
    <lineage>
        <taxon>Bacteria</taxon>
        <taxon>Bacillati</taxon>
        <taxon>Bacillota</taxon>
        <taxon>Negativicutes</taxon>
        <taxon>Selenomonadales</taxon>
        <taxon>Sporomusaceae</taxon>
        <taxon>Propionispora</taxon>
    </lineage>
</organism>
<dbReference type="Pfam" id="PF03963">
    <property type="entry name" value="FlgD"/>
    <property type="match status" value="1"/>
</dbReference>
<accession>A0A1H8SS48</accession>
<dbReference type="EMBL" id="FODY01000005">
    <property type="protein sequence ID" value="SEO81395.1"/>
    <property type="molecule type" value="Genomic_DNA"/>
</dbReference>
<dbReference type="InterPro" id="IPR005648">
    <property type="entry name" value="FlgD"/>
</dbReference>
<keyword evidence="5" id="KW-1185">Reference proteome</keyword>
<reference evidence="4 5" key="1">
    <citation type="submission" date="2016-10" db="EMBL/GenBank/DDBJ databases">
        <authorList>
            <person name="de Groot N.N."/>
        </authorList>
    </citation>
    <scope>NUCLEOTIDE SEQUENCE [LARGE SCALE GENOMIC DNA]</scope>
    <source>
        <strain evidence="4 5">DSM 13305</strain>
    </source>
</reference>
<evidence type="ECO:0000256" key="2">
    <source>
        <dbReference type="ARBA" id="ARBA00022795"/>
    </source>
</evidence>
<evidence type="ECO:0000256" key="1">
    <source>
        <dbReference type="ARBA" id="ARBA00010577"/>
    </source>
</evidence>
<keyword evidence="4" id="KW-0282">Flagellum</keyword>
<keyword evidence="4" id="KW-0969">Cilium</keyword>
<proteinExistence type="inferred from homology"/>
<gene>
    <name evidence="4" type="ORF">SAMN04490178_105171</name>
</gene>
<sequence>MSTVSDVTGTTSSTTALTSGKSNILGKDDFLKLLITQLQNQDPLNPTSDQDFIAQMAQFSSLEQMQNMNSSLLTSQASTLIGKTVSWTGDDSQVHGGTVQGVSMVNGQPKLIVDEPFLATSSDGKTVQLLSDPTGKTIQWKDSAGTTYSGYVAKVEIVNGVPQITVDTTAMDSNGNTKTVEGILDLSKVKNLVVKTQVDMSKVSTIE</sequence>
<comment type="similarity">
    <text evidence="1 3">Belongs to the FlgD family.</text>
</comment>
<keyword evidence="4" id="KW-0966">Cell projection</keyword>
<dbReference type="GO" id="GO:0044781">
    <property type="term" value="P:bacterial-type flagellum organization"/>
    <property type="evidence" value="ECO:0007669"/>
    <property type="project" value="UniProtKB-UniRule"/>
</dbReference>
<dbReference type="RefSeq" id="WP_091744938.1">
    <property type="nucleotide sequence ID" value="NZ_FODY01000005.1"/>
</dbReference>